<evidence type="ECO:0000259" key="26">
    <source>
        <dbReference type="Pfam" id="PF17900"/>
    </source>
</evidence>
<sequence length="886" mass="105291">MLLQIFKMKLGIPFLQLFLSSIMFTTVTPCIQGEHQFTENKTYRELSYRLSKDVVPRLYNISIIFFPTMTHFDAKCKIDIEILKTISNISLHSHDTIKLEKEEIKLIMQNKVYELSEPPYYRRDENIVDLYFDQVPPGNYTLSIVYVKNIRESDMEDEGYFKTIFLPETDNQQKLLLVTTIQTIEARKWFPCWGEPEFKATFVISFNHEIKYYIWPTMQSERYTLDEYKQDWMWISFVISYPISTYHVMFILTDLDLKSHKEYISHPSIERYKVDVFRSMWSRLSVANFTQFSEVVIDKILQSEWYHKIHVSITSIDQLAIPTMQEDVFGKWRLIVYKESLVTYNEETYSSAQKREVALTVARGMVHQVIDNAITPSWWSHLWLKKGLAALLHVEILDEIFPKGRFLDLFVVQVQQDCLRLDSNVFTQPLSYEVRTLSEIKSLFAFPIYIKGPVILRMIQHVMGNKFQEIIKNYTSTYQFKSSTPDDLWNMMHVNMDNPELGNSTMKYIMGNCVRENNYPIVNVRRTEHTLEISQYQDEYHIDEHYRQKVLQWIPTTFTTWEELDFNNMTHHWIPPKDSTKYNISVPITTKNGWIILNLQQTGYYRVKYDDKSLDAITYYLRFMEYEDIHVLNRAQIIDDTYYFLKRGEITYGRFLHLIYYLREERDYVAWYPMFQMFRDISCFLPFEESAPLKEDMVFILKGLLKNLSYNETTGEDDLTKWLRREAVRWACIFGCTECQEIANARLKEHLKDPRNYKLSPEWREWTYCKGAMKADAKVFLKLIGFQLSVNINEYKVFDYISCAERPRFATNMVYYSSRNQKDSYSTLFHYAIFVDHVVEHVDHGIIGNMEEYNASACVKNKLLVALAVIEVFLCAGNFKDKINSA</sequence>
<feature type="domain" description="Aminopeptidase N-like N-terminal" evidence="26">
    <location>
        <begin position="55"/>
        <end position="246"/>
    </location>
</feature>
<evidence type="ECO:0000256" key="3">
    <source>
        <dbReference type="ARBA" id="ARBA00004401"/>
    </source>
</evidence>
<evidence type="ECO:0000256" key="15">
    <source>
        <dbReference type="ARBA" id="ARBA00022833"/>
    </source>
</evidence>
<dbReference type="AlphaFoldDB" id="A0A3L8E3N5"/>
<organism evidence="27 28">
    <name type="scientific">Ooceraea biroi</name>
    <name type="common">Clonal raider ant</name>
    <name type="synonym">Cerapachys biroi</name>
    <dbReference type="NCBI Taxonomy" id="2015173"/>
    <lineage>
        <taxon>Eukaryota</taxon>
        <taxon>Metazoa</taxon>
        <taxon>Ecdysozoa</taxon>
        <taxon>Arthropoda</taxon>
        <taxon>Hexapoda</taxon>
        <taxon>Insecta</taxon>
        <taxon>Pterygota</taxon>
        <taxon>Neoptera</taxon>
        <taxon>Endopterygota</taxon>
        <taxon>Hymenoptera</taxon>
        <taxon>Apocrita</taxon>
        <taxon>Aculeata</taxon>
        <taxon>Formicoidea</taxon>
        <taxon>Formicidae</taxon>
        <taxon>Dorylinae</taxon>
        <taxon>Ooceraea</taxon>
    </lineage>
</organism>
<dbReference type="Gene3D" id="1.25.50.20">
    <property type="match status" value="1"/>
</dbReference>
<keyword evidence="13" id="KW-0479">Metal-binding</keyword>
<keyword evidence="8" id="KW-0031">Aminopeptidase</keyword>
<dbReference type="GO" id="GO:0070006">
    <property type="term" value="F:metalloaminopeptidase activity"/>
    <property type="evidence" value="ECO:0007669"/>
    <property type="project" value="TreeGrafter"/>
</dbReference>
<evidence type="ECO:0000256" key="19">
    <source>
        <dbReference type="ARBA" id="ARBA00023136"/>
    </source>
</evidence>
<keyword evidence="20" id="KW-1015">Disulfide bond</keyword>
<dbReference type="InterPro" id="IPR024571">
    <property type="entry name" value="ERAP1-like_C_dom"/>
</dbReference>
<dbReference type="Pfam" id="PF11838">
    <property type="entry name" value="ERAP1_C"/>
    <property type="match status" value="1"/>
</dbReference>
<keyword evidence="9" id="KW-1003">Cell membrane</keyword>
<dbReference type="EMBL" id="QOIP01000001">
    <property type="protein sequence ID" value="RLU27236.1"/>
    <property type="molecule type" value="Genomic_DNA"/>
</dbReference>
<dbReference type="GO" id="GO:0043171">
    <property type="term" value="P:peptide catabolic process"/>
    <property type="evidence" value="ECO:0007669"/>
    <property type="project" value="TreeGrafter"/>
</dbReference>
<dbReference type="InterPro" id="IPR045357">
    <property type="entry name" value="Aminopeptidase_N-like_N"/>
</dbReference>
<dbReference type="Gene3D" id="1.10.390.10">
    <property type="entry name" value="Neutral Protease Domain 2"/>
    <property type="match status" value="1"/>
</dbReference>
<proteinExistence type="inferred from homology"/>
<dbReference type="GO" id="GO:0004230">
    <property type="term" value="F:glutamyl aminopeptidase activity"/>
    <property type="evidence" value="ECO:0007669"/>
    <property type="project" value="UniProtKB-EC"/>
</dbReference>
<evidence type="ECO:0000259" key="24">
    <source>
        <dbReference type="Pfam" id="PF01433"/>
    </source>
</evidence>
<protein>
    <recommendedName>
        <fullName evidence="7">glutamyl aminopeptidase</fullName>
        <ecNumber evidence="7">3.4.11.7</ecNumber>
    </recommendedName>
</protein>
<dbReference type="GO" id="GO:0005615">
    <property type="term" value="C:extracellular space"/>
    <property type="evidence" value="ECO:0007669"/>
    <property type="project" value="TreeGrafter"/>
</dbReference>
<comment type="subunit">
    <text evidence="6">Homodimer; disulfide-linked.</text>
</comment>
<dbReference type="OrthoDB" id="7554891at2759"/>
<feature type="chain" id="PRO_5018033460" description="glutamyl aminopeptidase" evidence="23">
    <location>
        <begin position="34"/>
        <end position="886"/>
    </location>
</feature>
<evidence type="ECO:0000256" key="22">
    <source>
        <dbReference type="ARBA" id="ARBA00023288"/>
    </source>
</evidence>
<dbReference type="Gene3D" id="2.60.40.1910">
    <property type="match status" value="1"/>
</dbReference>
<evidence type="ECO:0000256" key="5">
    <source>
        <dbReference type="ARBA" id="ARBA00010136"/>
    </source>
</evidence>
<gene>
    <name evidence="27" type="ORF">DMN91_001037</name>
</gene>
<dbReference type="InterPro" id="IPR042097">
    <property type="entry name" value="Aminopeptidase_N-like_N_sf"/>
</dbReference>
<evidence type="ECO:0000256" key="12">
    <source>
        <dbReference type="ARBA" id="ARBA00022692"/>
    </source>
</evidence>
<dbReference type="Pfam" id="PF01433">
    <property type="entry name" value="Peptidase_M1"/>
    <property type="match status" value="1"/>
</dbReference>
<dbReference type="InterPro" id="IPR014782">
    <property type="entry name" value="Peptidase_M1_dom"/>
</dbReference>
<name>A0A3L8E3N5_OOCBI</name>
<dbReference type="PRINTS" id="PR00756">
    <property type="entry name" value="ALADIPTASE"/>
</dbReference>
<evidence type="ECO:0000256" key="18">
    <source>
        <dbReference type="ARBA" id="ARBA00023049"/>
    </source>
</evidence>
<dbReference type="Gene3D" id="2.60.40.1730">
    <property type="entry name" value="tricorn interacting facor f3 domain"/>
    <property type="match status" value="1"/>
</dbReference>
<evidence type="ECO:0000256" key="9">
    <source>
        <dbReference type="ARBA" id="ARBA00022475"/>
    </source>
</evidence>
<dbReference type="GO" id="GO:0005737">
    <property type="term" value="C:cytoplasm"/>
    <property type="evidence" value="ECO:0007669"/>
    <property type="project" value="TreeGrafter"/>
</dbReference>
<evidence type="ECO:0000256" key="2">
    <source>
        <dbReference type="ARBA" id="ARBA00001947"/>
    </source>
</evidence>
<keyword evidence="14" id="KW-0378">Hydrolase</keyword>
<dbReference type="InterPro" id="IPR001930">
    <property type="entry name" value="Peptidase_M1"/>
</dbReference>
<evidence type="ECO:0000256" key="8">
    <source>
        <dbReference type="ARBA" id="ARBA00022438"/>
    </source>
</evidence>
<evidence type="ECO:0000256" key="16">
    <source>
        <dbReference type="ARBA" id="ARBA00022837"/>
    </source>
</evidence>
<evidence type="ECO:0000313" key="27">
    <source>
        <dbReference type="EMBL" id="RLU27236.1"/>
    </source>
</evidence>
<keyword evidence="16" id="KW-0106">Calcium</keyword>
<evidence type="ECO:0000313" key="28">
    <source>
        <dbReference type="Proteomes" id="UP000279307"/>
    </source>
</evidence>
<comment type="subcellular location">
    <subcellularLocation>
        <location evidence="4">Cell membrane</location>
        <topology evidence="4">Lipid-anchor</topology>
        <topology evidence="4">GPI-anchor</topology>
    </subcellularLocation>
    <subcellularLocation>
        <location evidence="3">Cell membrane</location>
        <topology evidence="3">Single-pass type II membrane protein</topology>
    </subcellularLocation>
</comment>
<evidence type="ECO:0000256" key="21">
    <source>
        <dbReference type="ARBA" id="ARBA00023180"/>
    </source>
</evidence>
<keyword evidence="10" id="KW-0336">GPI-anchor</keyword>
<evidence type="ECO:0000256" key="6">
    <source>
        <dbReference type="ARBA" id="ARBA00011748"/>
    </source>
</evidence>
<keyword evidence="19" id="KW-0472">Membrane</keyword>
<keyword evidence="23" id="KW-0732">Signal</keyword>
<evidence type="ECO:0000256" key="1">
    <source>
        <dbReference type="ARBA" id="ARBA00001703"/>
    </source>
</evidence>
<feature type="signal peptide" evidence="23">
    <location>
        <begin position="1"/>
        <end position="33"/>
    </location>
</feature>
<dbReference type="GO" id="GO:0006508">
    <property type="term" value="P:proteolysis"/>
    <property type="evidence" value="ECO:0007669"/>
    <property type="project" value="UniProtKB-KW"/>
</dbReference>
<dbReference type="SUPFAM" id="SSF63737">
    <property type="entry name" value="Leukotriene A4 hydrolase N-terminal domain"/>
    <property type="match status" value="1"/>
</dbReference>
<evidence type="ECO:0000256" key="10">
    <source>
        <dbReference type="ARBA" id="ARBA00022622"/>
    </source>
</evidence>
<keyword evidence="15" id="KW-0862">Zinc</keyword>
<feature type="domain" description="Peptidase M1 membrane alanine aminopeptidase" evidence="24">
    <location>
        <begin position="297"/>
        <end position="496"/>
    </location>
</feature>
<evidence type="ECO:0000256" key="11">
    <source>
        <dbReference type="ARBA" id="ARBA00022670"/>
    </source>
</evidence>
<keyword evidence="18" id="KW-0482">Metalloprotease</keyword>
<reference evidence="27 28" key="1">
    <citation type="journal article" date="2018" name="Genome Res.">
        <title>The genomic architecture and molecular evolution of ant odorant receptors.</title>
        <authorList>
            <person name="McKenzie S.K."/>
            <person name="Kronauer D.J.C."/>
        </authorList>
    </citation>
    <scope>NUCLEOTIDE SEQUENCE [LARGE SCALE GENOMIC DNA]</scope>
    <source>
        <strain evidence="27">Clonal line C1</strain>
    </source>
</reference>
<dbReference type="EC" id="3.4.11.7" evidence="7"/>
<keyword evidence="11" id="KW-0645">Protease</keyword>
<accession>A0A3L8E3N5</accession>
<dbReference type="PANTHER" id="PTHR11533">
    <property type="entry name" value="PROTEASE M1 ZINC METALLOPROTEASE"/>
    <property type="match status" value="1"/>
</dbReference>
<dbReference type="PANTHER" id="PTHR11533:SF276">
    <property type="entry name" value="GLUTAMYL AMINOPEPTIDASE"/>
    <property type="match status" value="1"/>
</dbReference>
<evidence type="ECO:0000256" key="13">
    <source>
        <dbReference type="ARBA" id="ARBA00022723"/>
    </source>
</evidence>
<keyword evidence="17" id="KW-1133">Transmembrane helix</keyword>
<keyword evidence="12" id="KW-0812">Transmembrane</keyword>
<dbReference type="GO" id="GO:0042277">
    <property type="term" value="F:peptide binding"/>
    <property type="evidence" value="ECO:0007669"/>
    <property type="project" value="TreeGrafter"/>
</dbReference>
<dbReference type="GO" id="GO:0005886">
    <property type="term" value="C:plasma membrane"/>
    <property type="evidence" value="ECO:0007669"/>
    <property type="project" value="UniProtKB-SubCell"/>
</dbReference>
<keyword evidence="21" id="KW-0325">Glycoprotein</keyword>
<evidence type="ECO:0000256" key="17">
    <source>
        <dbReference type="ARBA" id="ARBA00022989"/>
    </source>
</evidence>
<keyword evidence="22" id="KW-0449">Lipoprotein</keyword>
<dbReference type="SUPFAM" id="SSF55486">
    <property type="entry name" value="Metalloproteases ('zincins'), catalytic domain"/>
    <property type="match status" value="1"/>
</dbReference>
<feature type="domain" description="ERAP1-like C-terminal" evidence="25">
    <location>
        <begin position="594"/>
        <end position="783"/>
    </location>
</feature>
<evidence type="ECO:0000256" key="23">
    <source>
        <dbReference type="SAM" id="SignalP"/>
    </source>
</evidence>
<dbReference type="Pfam" id="PF17900">
    <property type="entry name" value="Peptidase_M1_N"/>
    <property type="match status" value="1"/>
</dbReference>
<evidence type="ECO:0000259" key="25">
    <source>
        <dbReference type="Pfam" id="PF11838"/>
    </source>
</evidence>
<dbReference type="InterPro" id="IPR027268">
    <property type="entry name" value="Peptidase_M4/M1_CTD_sf"/>
</dbReference>
<dbReference type="InterPro" id="IPR050344">
    <property type="entry name" value="Peptidase_M1_aminopeptidases"/>
</dbReference>
<evidence type="ECO:0000256" key="7">
    <source>
        <dbReference type="ARBA" id="ARBA00012567"/>
    </source>
</evidence>
<comment type="catalytic activity">
    <reaction evidence="1">
        <text>Release of N-terminal glutamate (and to a lesser extent aspartate) from a peptide.</text>
        <dbReference type="EC" id="3.4.11.7"/>
    </reaction>
</comment>
<evidence type="ECO:0000256" key="4">
    <source>
        <dbReference type="ARBA" id="ARBA00004609"/>
    </source>
</evidence>
<dbReference type="Proteomes" id="UP000279307">
    <property type="component" value="Chromosome 1"/>
</dbReference>
<comment type="cofactor">
    <cofactor evidence="2">
        <name>Zn(2+)</name>
        <dbReference type="ChEBI" id="CHEBI:29105"/>
    </cofactor>
</comment>
<comment type="similarity">
    <text evidence="5">Belongs to the peptidase M1 family.</text>
</comment>
<evidence type="ECO:0000256" key="14">
    <source>
        <dbReference type="ARBA" id="ARBA00022801"/>
    </source>
</evidence>
<dbReference type="GO" id="GO:0008270">
    <property type="term" value="F:zinc ion binding"/>
    <property type="evidence" value="ECO:0007669"/>
    <property type="project" value="InterPro"/>
</dbReference>
<evidence type="ECO:0000256" key="20">
    <source>
        <dbReference type="ARBA" id="ARBA00023157"/>
    </source>
</evidence>
<comment type="caution">
    <text evidence="27">The sequence shown here is derived from an EMBL/GenBank/DDBJ whole genome shotgun (WGS) entry which is preliminary data.</text>
</comment>
<dbReference type="GO" id="GO:0098552">
    <property type="term" value="C:side of membrane"/>
    <property type="evidence" value="ECO:0007669"/>
    <property type="project" value="UniProtKB-KW"/>
</dbReference>